<gene>
    <name evidence="1" type="ORF">AQUCO_05100064v1</name>
</gene>
<accession>A0A2G5CJ15</accession>
<sequence length="98" mass="11508">MNLVWKRVISDAISLVDRRKSGTYLHHDPLHPSSLVVCLISNSCCLRKFYNSIEKKQMVCKHDYQSTWDQEYIKVFFLPFHLLSDHQIALTKVCVLNL</sequence>
<protein>
    <submittedName>
        <fullName evidence="1">Uncharacterized protein</fullName>
    </submittedName>
</protein>
<dbReference type="InParanoid" id="A0A2G5CJ15"/>
<dbReference type="AlphaFoldDB" id="A0A2G5CJ15"/>
<proteinExistence type="predicted"/>
<reference evidence="1 2" key="1">
    <citation type="submission" date="2017-09" db="EMBL/GenBank/DDBJ databases">
        <title>WGS assembly of Aquilegia coerulea Goldsmith.</title>
        <authorList>
            <person name="Hodges S."/>
            <person name="Kramer E."/>
            <person name="Nordborg M."/>
            <person name="Tomkins J."/>
            <person name="Borevitz J."/>
            <person name="Derieg N."/>
            <person name="Yan J."/>
            <person name="Mihaltcheva S."/>
            <person name="Hayes R.D."/>
            <person name="Rokhsar D."/>
        </authorList>
    </citation>
    <scope>NUCLEOTIDE SEQUENCE [LARGE SCALE GENOMIC DNA]</scope>
    <source>
        <strain evidence="2">cv. Goldsmith</strain>
    </source>
</reference>
<organism evidence="1 2">
    <name type="scientific">Aquilegia coerulea</name>
    <name type="common">Rocky mountain columbine</name>
    <dbReference type="NCBI Taxonomy" id="218851"/>
    <lineage>
        <taxon>Eukaryota</taxon>
        <taxon>Viridiplantae</taxon>
        <taxon>Streptophyta</taxon>
        <taxon>Embryophyta</taxon>
        <taxon>Tracheophyta</taxon>
        <taxon>Spermatophyta</taxon>
        <taxon>Magnoliopsida</taxon>
        <taxon>Ranunculales</taxon>
        <taxon>Ranunculaceae</taxon>
        <taxon>Thalictroideae</taxon>
        <taxon>Aquilegia</taxon>
    </lineage>
</organism>
<evidence type="ECO:0000313" key="1">
    <source>
        <dbReference type="EMBL" id="PIA31274.1"/>
    </source>
</evidence>
<evidence type="ECO:0000313" key="2">
    <source>
        <dbReference type="Proteomes" id="UP000230069"/>
    </source>
</evidence>
<keyword evidence="2" id="KW-1185">Reference proteome</keyword>
<dbReference type="Proteomes" id="UP000230069">
    <property type="component" value="Unassembled WGS sequence"/>
</dbReference>
<name>A0A2G5CJ15_AQUCA</name>
<dbReference type="EMBL" id="KZ305068">
    <property type="protein sequence ID" value="PIA31274.1"/>
    <property type="molecule type" value="Genomic_DNA"/>
</dbReference>